<dbReference type="InterPro" id="IPR010255">
    <property type="entry name" value="Haem_peroxidase_sf"/>
</dbReference>
<dbReference type="EMBL" id="JAGMUV010000010">
    <property type="protein sequence ID" value="KAH7141914.1"/>
    <property type="molecule type" value="Genomic_DNA"/>
</dbReference>
<feature type="signal peptide" evidence="5">
    <location>
        <begin position="1"/>
        <end position="16"/>
    </location>
</feature>
<sequence length="534" mass="57626">MRYPTVVFAFAPFVAASQLVWPSKWDEVEDLYTMVGGFRKRGFADAITTCTFGTNVQGRQNSAEWIRTAFHDAVTHNAKAGTGGVDASIFWELDRPENPGSAFNNTFGFFSGFHNTRASASDLVALGVVVATGACDGPKIPFRAGRIDANKAGPPGVPEPQTNLADTLAAFIQAGFSKQDMTAMVACGHALGGVHNVDFPDITGIHVDPDNETSVPFQKDVSSFHNGVVTEFLSGKTKNPLVVASNNTLNSDKRIFSSDRATMKKLATTAGFNSICADVFTRMIDTVPRKVKLTNVIEAYDVKPYIDDLSLNSKGNLHFQGTIRMRITKGSGRNPDDLAIKLVYADRKGKGRVVVPAKRANFQLGITSGISDQFVSFEFDTIINGKSGISKFWVQETVPSTKVTKTHDNQKTGGYKVDDTILYQLSQSCLKSDALANGAAPMIVTAMVRGSHTSGPLTLRVVHKVPRQGVAVPQLKTEVFQFKATGKRSNGWVSYQAKVKVLDQFTIFDIALGGSSPTAVEFLQSGSMPTTCPS</sequence>
<keyword evidence="2" id="KW-0479">Metal-binding</keyword>
<evidence type="ECO:0000259" key="6">
    <source>
        <dbReference type="PROSITE" id="PS50873"/>
    </source>
</evidence>
<accession>A0A9P9EQU8</accession>
<comment type="similarity">
    <text evidence="4">Belongs to the peroxidase family.</text>
</comment>
<comment type="caution">
    <text evidence="7">The sequence shown here is derived from an EMBL/GenBank/DDBJ whole genome shotgun (WGS) entry which is preliminary data.</text>
</comment>
<reference evidence="7" key="1">
    <citation type="journal article" date="2021" name="Nat. Commun.">
        <title>Genetic determinants of endophytism in the Arabidopsis root mycobiome.</title>
        <authorList>
            <person name="Mesny F."/>
            <person name="Miyauchi S."/>
            <person name="Thiergart T."/>
            <person name="Pickel B."/>
            <person name="Atanasova L."/>
            <person name="Karlsson M."/>
            <person name="Huettel B."/>
            <person name="Barry K.W."/>
            <person name="Haridas S."/>
            <person name="Chen C."/>
            <person name="Bauer D."/>
            <person name="Andreopoulos W."/>
            <person name="Pangilinan J."/>
            <person name="LaButti K."/>
            <person name="Riley R."/>
            <person name="Lipzen A."/>
            <person name="Clum A."/>
            <person name="Drula E."/>
            <person name="Henrissat B."/>
            <person name="Kohler A."/>
            <person name="Grigoriev I.V."/>
            <person name="Martin F.M."/>
            <person name="Hacquard S."/>
        </authorList>
    </citation>
    <scope>NUCLEOTIDE SEQUENCE</scope>
    <source>
        <strain evidence="7">MPI-CAGE-AT-0147</strain>
    </source>
</reference>
<keyword evidence="3 5" id="KW-0560">Oxidoreductase</keyword>
<dbReference type="PANTHER" id="PTHR31356">
    <property type="entry name" value="THYLAKOID LUMENAL 29 KDA PROTEIN, CHLOROPLASTIC-RELATED"/>
    <property type="match status" value="1"/>
</dbReference>
<evidence type="ECO:0000256" key="5">
    <source>
        <dbReference type="RuleBase" id="RU363051"/>
    </source>
</evidence>
<dbReference type="PROSITE" id="PS50873">
    <property type="entry name" value="PEROXIDASE_4"/>
    <property type="match status" value="1"/>
</dbReference>
<dbReference type="PANTHER" id="PTHR31356:SF53">
    <property type="entry name" value="HEME PEROXIDASE"/>
    <property type="match status" value="1"/>
</dbReference>
<dbReference type="PRINTS" id="PR00458">
    <property type="entry name" value="PEROXIDASE"/>
</dbReference>
<evidence type="ECO:0000313" key="8">
    <source>
        <dbReference type="Proteomes" id="UP000738349"/>
    </source>
</evidence>
<dbReference type="EC" id="1.11.1.-" evidence="5"/>
<feature type="domain" description="Plant heme peroxidase family profile" evidence="6">
    <location>
        <begin position="119"/>
        <end position="324"/>
    </location>
</feature>
<dbReference type="Gene3D" id="1.10.520.10">
    <property type="match status" value="1"/>
</dbReference>
<dbReference type="SUPFAM" id="SSF48113">
    <property type="entry name" value="Heme-dependent peroxidases"/>
    <property type="match status" value="1"/>
</dbReference>
<evidence type="ECO:0000256" key="3">
    <source>
        <dbReference type="ARBA" id="ARBA00023002"/>
    </source>
</evidence>
<dbReference type="GO" id="GO:0034599">
    <property type="term" value="P:cellular response to oxidative stress"/>
    <property type="evidence" value="ECO:0007669"/>
    <property type="project" value="InterPro"/>
</dbReference>
<dbReference type="InterPro" id="IPR002016">
    <property type="entry name" value="Haem_peroxidase"/>
</dbReference>
<keyword evidence="2" id="KW-0408">Iron</keyword>
<dbReference type="AlphaFoldDB" id="A0A9P9EQU8"/>
<protein>
    <recommendedName>
        <fullName evidence="5">Peroxidase</fullName>
        <ecNumber evidence="5">1.11.1.-</ecNumber>
    </recommendedName>
</protein>
<dbReference type="Pfam" id="PF00141">
    <property type="entry name" value="peroxidase"/>
    <property type="match status" value="1"/>
</dbReference>
<dbReference type="GO" id="GO:0004601">
    <property type="term" value="F:peroxidase activity"/>
    <property type="evidence" value="ECO:0007669"/>
    <property type="project" value="UniProtKB-KW"/>
</dbReference>
<dbReference type="InterPro" id="IPR044831">
    <property type="entry name" value="Ccp1-like"/>
</dbReference>
<feature type="chain" id="PRO_5040543853" description="Peroxidase" evidence="5">
    <location>
        <begin position="17"/>
        <end position="534"/>
    </location>
</feature>
<dbReference type="OrthoDB" id="5985073at2759"/>
<name>A0A9P9EQU8_9HYPO</name>
<dbReference type="GO" id="GO:0020037">
    <property type="term" value="F:heme binding"/>
    <property type="evidence" value="ECO:0007669"/>
    <property type="project" value="UniProtKB-UniRule"/>
</dbReference>
<evidence type="ECO:0000256" key="4">
    <source>
        <dbReference type="RuleBase" id="RU004241"/>
    </source>
</evidence>
<dbReference type="GO" id="GO:0042744">
    <property type="term" value="P:hydrogen peroxide catabolic process"/>
    <property type="evidence" value="ECO:0007669"/>
    <property type="project" value="TreeGrafter"/>
</dbReference>
<proteinExistence type="inferred from homology"/>
<dbReference type="Proteomes" id="UP000738349">
    <property type="component" value="Unassembled WGS sequence"/>
</dbReference>
<dbReference type="Gene3D" id="1.10.420.10">
    <property type="entry name" value="Peroxidase, domain 2"/>
    <property type="match status" value="1"/>
</dbReference>
<gene>
    <name evidence="7" type="ORF">EDB81DRAFT_857600</name>
</gene>
<keyword evidence="5" id="KW-0732">Signal</keyword>
<dbReference type="GO" id="GO:0046872">
    <property type="term" value="F:metal ion binding"/>
    <property type="evidence" value="ECO:0007669"/>
    <property type="project" value="UniProtKB-UniRule"/>
</dbReference>
<organism evidence="7 8">
    <name type="scientific">Dactylonectria macrodidyma</name>
    <dbReference type="NCBI Taxonomy" id="307937"/>
    <lineage>
        <taxon>Eukaryota</taxon>
        <taxon>Fungi</taxon>
        <taxon>Dikarya</taxon>
        <taxon>Ascomycota</taxon>
        <taxon>Pezizomycotina</taxon>
        <taxon>Sordariomycetes</taxon>
        <taxon>Hypocreomycetidae</taxon>
        <taxon>Hypocreales</taxon>
        <taxon>Nectriaceae</taxon>
        <taxon>Dactylonectria</taxon>
    </lineage>
</organism>
<evidence type="ECO:0000256" key="2">
    <source>
        <dbReference type="ARBA" id="ARBA00022617"/>
    </source>
</evidence>
<keyword evidence="1 5" id="KW-0575">Peroxidase</keyword>
<keyword evidence="8" id="KW-1185">Reference proteome</keyword>
<evidence type="ECO:0000256" key="1">
    <source>
        <dbReference type="ARBA" id="ARBA00022559"/>
    </source>
</evidence>
<keyword evidence="2" id="KW-0349">Heme</keyword>
<dbReference type="GO" id="GO:0000302">
    <property type="term" value="P:response to reactive oxygen species"/>
    <property type="evidence" value="ECO:0007669"/>
    <property type="project" value="TreeGrafter"/>
</dbReference>
<evidence type="ECO:0000313" key="7">
    <source>
        <dbReference type="EMBL" id="KAH7141914.1"/>
    </source>
</evidence>